<accession>A0A920CEE9</accession>
<keyword evidence="2" id="KW-1185">Reference proteome</keyword>
<gene>
    <name evidence="1" type="ORF">J41TS12_17570</name>
</gene>
<evidence type="ECO:0000313" key="2">
    <source>
        <dbReference type="Proteomes" id="UP000681162"/>
    </source>
</evidence>
<reference evidence="1 2" key="1">
    <citation type="submission" date="2021-03" db="EMBL/GenBank/DDBJ databases">
        <title>Antimicrobial resistance genes in bacteria isolated from Japanese honey, and their potential for conferring macrolide and lincosamide resistance in the American foulbrood pathogen Paenibacillus larvae.</title>
        <authorList>
            <person name="Okamoto M."/>
            <person name="Kumagai M."/>
            <person name="Kanamori H."/>
            <person name="Takamatsu D."/>
        </authorList>
    </citation>
    <scope>NUCLEOTIDE SEQUENCE [LARGE SCALE GENOMIC DNA]</scope>
    <source>
        <strain evidence="1 2">J41TS12</strain>
    </source>
</reference>
<name>A0A920CEE9_9BACL</name>
<comment type="caution">
    <text evidence="1">The sequence shown here is derived from an EMBL/GenBank/DDBJ whole genome shotgun (WGS) entry which is preliminary data.</text>
</comment>
<protein>
    <submittedName>
        <fullName evidence="1">Uncharacterized protein</fullName>
    </submittedName>
</protein>
<dbReference type="AlphaFoldDB" id="A0A920CEE9"/>
<dbReference type="Proteomes" id="UP000681162">
    <property type="component" value="Unassembled WGS sequence"/>
</dbReference>
<sequence>MGLSKETKNIEVSKSEDERILNLVQIELFSLANKDDLVKALQMLKQYPEMKIVVDDFKAHEEELRKTIYEGEIARRIEQDDLHADKTANAVILARNQIKAAEECDMIKKTIERAVGIIRDQESREVIYLRYLKGYSYRETMLFMKRGVKSATMDRRLSSGVASVANTLKMWNVI</sequence>
<evidence type="ECO:0000313" key="1">
    <source>
        <dbReference type="EMBL" id="GIO36896.1"/>
    </source>
</evidence>
<organism evidence="1 2">
    <name type="scientific">Paenibacillus antibioticophila</name>
    <dbReference type="NCBI Taxonomy" id="1274374"/>
    <lineage>
        <taxon>Bacteria</taxon>
        <taxon>Bacillati</taxon>
        <taxon>Bacillota</taxon>
        <taxon>Bacilli</taxon>
        <taxon>Bacillales</taxon>
        <taxon>Paenibacillaceae</taxon>
        <taxon>Paenibacillus</taxon>
    </lineage>
</organism>
<dbReference type="EMBL" id="BORR01000005">
    <property type="protein sequence ID" value="GIO36896.1"/>
    <property type="molecule type" value="Genomic_DNA"/>
</dbReference>
<dbReference type="RefSeq" id="WP_212939212.1">
    <property type="nucleotide sequence ID" value="NZ_BORR01000005.1"/>
</dbReference>
<proteinExistence type="predicted"/>